<evidence type="ECO:0000313" key="5">
    <source>
        <dbReference type="Proteomes" id="UP000693981"/>
    </source>
</evidence>
<feature type="repeat" description="TPR" evidence="1">
    <location>
        <begin position="201"/>
        <end position="234"/>
    </location>
</feature>
<protein>
    <recommendedName>
        <fullName evidence="3">Swt1-like HEPN domain-containing protein</fullName>
    </recommendedName>
</protein>
<keyword evidence="5" id="KW-1185">Reference proteome</keyword>
<reference evidence="4" key="1">
    <citation type="submission" date="2021-02" db="EMBL/GenBank/DDBJ databases">
        <authorList>
            <person name="Palmer J.M."/>
        </authorList>
    </citation>
    <scope>NUCLEOTIDE SEQUENCE</scope>
    <source>
        <strain evidence="4">SCRP23</strain>
    </source>
</reference>
<dbReference type="OrthoDB" id="71226at2759"/>
<dbReference type="Pfam" id="PF18731">
    <property type="entry name" value="HEPN_Swt1"/>
    <property type="match status" value="1"/>
</dbReference>
<dbReference type="InterPro" id="IPR019734">
    <property type="entry name" value="TPR_rpt"/>
</dbReference>
<name>A0A8T1X6Q1_9STRA</name>
<dbReference type="Pfam" id="PF13181">
    <property type="entry name" value="TPR_8"/>
    <property type="match status" value="2"/>
</dbReference>
<dbReference type="PROSITE" id="PS50005">
    <property type="entry name" value="TPR"/>
    <property type="match status" value="2"/>
</dbReference>
<dbReference type="PANTHER" id="PTHR44200:SF1">
    <property type="entry name" value="DNAJ HOMOLOG SUBFAMILY C MEMBER 7"/>
    <property type="match status" value="1"/>
</dbReference>
<evidence type="ECO:0000259" key="3">
    <source>
        <dbReference type="Pfam" id="PF18731"/>
    </source>
</evidence>
<evidence type="ECO:0000256" key="2">
    <source>
        <dbReference type="SAM" id="MobiDB-lite"/>
    </source>
</evidence>
<dbReference type="PANTHER" id="PTHR44200">
    <property type="entry name" value="DNAJ HOMOLOG SUBFAMILY C MEMBER 7"/>
    <property type="match status" value="1"/>
</dbReference>
<dbReference type="SMART" id="SM00028">
    <property type="entry name" value="TPR"/>
    <property type="match status" value="3"/>
</dbReference>
<dbReference type="Proteomes" id="UP000693981">
    <property type="component" value="Unassembled WGS sequence"/>
</dbReference>
<organism evidence="4 5">
    <name type="scientific">Phytophthora boehmeriae</name>
    <dbReference type="NCBI Taxonomy" id="109152"/>
    <lineage>
        <taxon>Eukaryota</taxon>
        <taxon>Sar</taxon>
        <taxon>Stramenopiles</taxon>
        <taxon>Oomycota</taxon>
        <taxon>Peronosporomycetes</taxon>
        <taxon>Peronosporales</taxon>
        <taxon>Peronosporaceae</taxon>
        <taxon>Phytophthora</taxon>
    </lineage>
</organism>
<sequence>MAELSIELLASNAIAAGCLQAVMSLVHPELAKFVSFQRQRVANSDVERKTKSSSSSRRSRPSDDQQTDLSCQLKYLRGHWHSHLRHFGLDPELPAVVHRALMYRNKVSHQSPMTLEQYQVAIATFEQLAELIECNALIRQQIKDLVAKLLTFSPLNSTENEENEVETKEKQEQDTVKPPAATTTYMQQFNFFDDEDEEPLWVDLKLIGNEYFEEKNYSEAVEAYTAALEVAPHEAVLYGNRATCHLRLKEFDFAREDAEDAMDADGGSNVKYYRLLSEALMGLKEYREAKEICDQGLELDPKDSALLSRRDKAESIAEKERL</sequence>
<feature type="compositionally biased region" description="Basic and acidic residues" evidence="2">
    <location>
        <begin position="165"/>
        <end position="175"/>
    </location>
</feature>
<evidence type="ECO:0000256" key="1">
    <source>
        <dbReference type="PROSITE-ProRule" id="PRU00339"/>
    </source>
</evidence>
<comment type="caution">
    <text evidence="4">The sequence shown here is derived from an EMBL/GenBank/DDBJ whole genome shotgun (WGS) entry which is preliminary data.</text>
</comment>
<evidence type="ECO:0000313" key="4">
    <source>
        <dbReference type="EMBL" id="KAG7399713.1"/>
    </source>
</evidence>
<dbReference type="AlphaFoldDB" id="A0A8T1X6Q1"/>
<proteinExistence type="predicted"/>
<feature type="domain" description="Swt1-like HEPN" evidence="3">
    <location>
        <begin position="23"/>
        <end position="132"/>
    </location>
</feature>
<gene>
    <name evidence="4" type="ORF">PHYBOEH_008047</name>
</gene>
<dbReference type="EMBL" id="JAGDFL010000046">
    <property type="protein sequence ID" value="KAG7399713.1"/>
    <property type="molecule type" value="Genomic_DNA"/>
</dbReference>
<dbReference type="InterPro" id="IPR041650">
    <property type="entry name" value="HEPN_Swt1"/>
</dbReference>
<feature type="region of interest" description="Disordered" evidence="2">
    <location>
        <begin position="44"/>
        <end position="68"/>
    </location>
</feature>
<dbReference type="InterPro" id="IPR052758">
    <property type="entry name" value="SRC_co-chaperone"/>
</dbReference>
<feature type="repeat" description="TPR" evidence="1">
    <location>
        <begin position="270"/>
        <end position="303"/>
    </location>
</feature>
<accession>A0A8T1X6Q1</accession>
<keyword evidence="1" id="KW-0802">TPR repeat</keyword>
<feature type="region of interest" description="Disordered" evidence="2">
    <location>
        <begin position="157"/>
        <end position="177"/>
    </location>
</feature>